<dbReference type="InterPro" id="IPR039098">
    <property type="entry name" value="TINF2"/>
</dbReference>
<dbReference type="PANTHER" id="PTHR15512:SF0">
    <property type="entry name" value="TERF1-INTERACTING NUCLEAR FACTOR 2"/>
    <property type="match status" value="1"/>
</dbReference>
<reference evidence="4" key="2">
    <citation type="journal article" date="2007" name="PLoS Biol.">
        <title>Survey sequencing and comparative analysis of the elephant shark (Callorhinchus milii) genome.</title>
        <authorList>
            <person name="Venkatesh B."/>
            <person name="Kirkness E.F."/>
            <person name="Loh Y.H."/>
            <person name="Halpern A.L."/>
            <person name="Lee A.P."/>
            <person name="Johnson J."/>
            <person name="Dandona N."/>
            <person name="Viswanathan L.D."/>
            <person name="Tay A."/>
            <person name="Venter J.C."/>
            <person name="Strausberg R.L."/>
            <person name="Brenner S."/>
        </authorList>
    </citation>
    <scope>NUCLEOTIDE SEQUENCE [LARGE SCALE GENOMIC DNA]</scope>
</reference>
<evidence type="ECO:0000313" key="3">
    <source>
        <dbReference type="Ensembl" id="ENSCMIP00000000957.1"/>
    </source>
</evidence>
<dbReference type="Pfam" id="PF14973">
    <property type="entry name" value="TINF2_N"/>
    <property type="match status" value="1"/>
</dbReference>
<dbReference type="GO" id="GO:0042162">
    <property type="term" value="F:telomeric DNA binding"/>
    <property type="evidence" value="ECO:0007669"/>
    <property type="project" value="TreeGrafter"/>
</dbReference>
<evidence type="ECO:0000256" key="1">
    <source>
        <dbReference type="SAM" id="MobiDB-lite"/>
    </source>
</evidence>
<proteinExistence type="predicted"/>
<organism evidence="3 4">
    <name type="scientific">Callorhinchus milii</name>
    <name type="common">Ghost shark</name>
    <dbReference type="NCBI Taxonomy" id="7868"/>
    <lineage>
        <taxon>Eukaryota</taxon>
        <taxon>Metazoa</taxon>
        <taxon>Chordata</taxon>
        <taxon>Craniata</taxon>
        <taxon>Vertebrata</taxon>
        <taxon>Chondrichthyes</taxon>
        <taxon>Holocephali</taxon>
        <taxon>Chimaeriformes</taxon>
        <taxon>Callorhinchidae</taxon>
        <taxon>Callorhinchus</taxon>
    </lineage>
</organism>
<dbReference type="Proteomes" id="UP000314986">
    <property type="component" value="Unassembled WGS sequence"/>
</dbReference>
<dbReference type="STRING" id="7868.ENSCMIP00000000957"/>
<feature type="compositionally biased region" description="Polar residues" evidence="1">
    <location>
        <begin position="363"/>
        <end position="374"/>
    </location>
</feature>
<reference evidence="3" key="4">
    <citation type="submission" date="2025-08" db="UniProtKB">
        <authorList>
            <consortium name="Ensembl"/>
        </authorList>
    </citation>
    <scope>IDENTIFICATION</scope>
</reference>
<feature type="region of interest" description="Disordered" evidence="1">
    <location>
        <begin position="343"/>
        <end position="391"/>
    </location>
</feature>
<name>A0A4W3GDP5_CALMI</name>
<feature type="compositionally biased region" description="Low complexity" evidence="1">
    <location>
        <begin position="375"/>
        <end position="384"/>
    </location>
</feature>
<evidence type="ECO:0000259" key="2">
    <source>
        <dbReference type="Pfam" id="PF14973"/>
    </source>
</evidence>
<reference evidence="4" key="1">
    <citation type="journal article" date="2006" name="Science">
        <title>Ancient noncoding elements conserved in the human genome.</title>
        <authorList>
            <person name="Venkatesh B."/>
            <person name="Kirkness E.F."/>
            <person name="Loh Y.H."/>
            <person name="Halpern A.L."/>
            <person name="Lee A.P."/>
            <person name="Johnson J."/>
            <person name="Dandona N."/>
            <person name="Viswanathan L.D."/>
            <person name="Tay A."/>
            <person name="Venter J.C."/>
            <person name="Strausberg R.L."/>
            <person name="Brenner S."/>
        </authorList>
    </citation>
    <scope>NUCLEOTIDE SEQUENCE [LARGE SCALE GENOMIC DNA]</scope>
</reference>
<reference evidence="4" key="3">
    <citation type="journal article" date="2014" name="Nature">
        <title>Elephant shark genome provides unique insights into gnathostome evolution.</title>
        <authorList>
            <consortium name="International Elephant Shark Genome Sequencing Consortium"/>
            <person name="Venkatesh B."/>
            <person name="Lee A.P."/>
            <person name="Ravi V."/>
            <person name="Maurya A.K."/>
            <person name="Lian M.M."/>
            <person name="Swann J.B."/>
            <person name="Ohta Y."/>
            <person name="Flajnik M.F."/>
            <person name="Sutoh Y."/>
            <person name="Kasahara M."/>
            <person name="Hoon S."/>
            <person name="Gangu V."/>
            <person name="Roy S.W."/>
            <person name="Irimia M."/>
            <person name="Korzh V."/>
            <person name="Kondrychyn I."/>
            <person name="Lim Z.W."/>
            <person name="Tay B.H."/>
            <person name="Tohari S."/>
            <person name="Kong K.W."/>
            <person name="Ho S."/>
            <person name="Lorente-Galdos B."/>
            <person name="Quilez J."/>
            <person name="Marques-Bonet T."/>
            <person name="Raney B.J."/>
            <person name="Ingham P.W."/>
            <person name="Tay A."/>
            <person name="Hillier L.W."/>
            <person name="Minx P."/>
            <person name="Boehm T."/>
            <person name="Wilson R.K."/>
            <person name="Brenner S."/>
            <person name="Warren W.C."/>
        </authorList>
    </citation>
    <scope>NUCLEOTIDE SEQUENCE [LARGE SCALE GENOMIC DNA]</scope>
</reference>
<dbReference type="InterPro" id="IPR029400">
    <property type="entry name" value="TINF2_N"/>
</dbReference>
<keyword evidence="4" id="KW-1185">Reference proteome</keyword>
<dbReference type="GO" id="GO:0016233">
    <property type="term" value="P:telomere capping"/>
    <property type="evidence" value="ECO:0007669"/>
    <property type="project" value="InterPro"/>
</dbReference>
<dbReference type="PANTHER" id="PTHR15512">
    <property type="entry name" value="TERF1-INTERACTING NUCLEAR FACTOR 2"/>
    <property type="match status" value="1"/>
</dbReference>
<feature type="region of interest" description="Disordered" evidence="1">
    <location>
        <begin position="249"/>
        <end position="268"/>
    </location>
</feature>
<feature type="domain" description="TERF1-interacting nuclear factor 2 N-terminal" evidence="2">
    <location>
        <begin position="10"/>
        <end position="99"/>
    </location>
</feature>
<dbReference type="GO" id="GO:0070187">
    <property type="term" value="C:shelterin complex"/>
    <property type="evidence" value="ECO:0007669"/>
    <property type="project" value="InterPro"/>
</dbReference>
<evidence type="ECO:0000313" key="4">
    <source>
        <dbReference type="Proteomes" id="UP000314986"/>
    </source>
</evidence>
<reference evidence="3" key="5">
    <citation type="submission" date="2025-09" db="UniProtKB">
        <authorList>
            <consortium name="Ensembl"/>
        </authorList>
    </citation>
    <scope>IDENTIFICATION</scope>
</reference>
<dbReference type="InParanoid" id="A0A4W3GDP5"/>
<protein>
    <recommendedName>
        <fullName evidence="2">TERF1-interacting nuclear factor 2 N-terminal domain-containing protein</fullName>
    </recommendedName>
</protein>
<dbReference type="GO" id="GO:1904356">
    <property type="term" value="P:regulation of telomere maintenance via telomere lengthening"/>
    <property type="evidence" value="ECO:0007669"/>
    <property type="project" value="TreeGrafter"/>
</dbReference>
<dbReference type="AlphaFoldDB" id="A0A4W3GDP5"/>
<dbReference type="OMA" id="NTIWEQA"/>
<dbReference type="Ensembl" id="ENSCMIT00000001009.1">
    <property type="protein sequence ID" value="ENSCMIP00000000957.1"/>
    <property type="gene ID" value="ENSCMIG00000000651.1"/>
</dbReference>
<sequence length="428" mass="47332">MFVRRHCLLDILQSLDNHFPKKLPNDRKASRRDRHKVRQCHEQFRKLVLLLIRDDQYRKQFLEDEMEEYGAPFTAAAQKLLWEYLERLERALPQPRIDQLLACTVDVARLPPEEQALVSILNHHSDIPHILLALIERIRNQHQQDLSTGSWSNRDTRSHAAVQTVSGAHTYVEMGLTRGEEQAPAGDTGTQWQTSVSVHSDCLASAATTGNHPAFSALHFDYSPEETSVLAILSPPDPFLSQASCHRTVDTESRSESPAGPHSALPVCNTRHSQPPALWIVDGVLDGSPVHQGRGVSGGHDWDLASLLGAPLSPQVQKQLLNSPTFQPKVVVARLTLGLTDASGVRQASRASHSAAPKAMEVLSSQADSSSVLGSSNQTSASSEESSHSDPSDYEYFPFCSQLPLHVRRSRCQERRAAARVLLTTGTW</sequence>
<accession>A0A4W3GDP5</accession>